<accession>A0A9R1U1H9</accession>
<name>A0A9R1T8N3_9HYME</name>
<organism evidence="18 21">
    <name type="scientific">Fopius arisanus</name>
    <dbReference type="NCBI Taxonomy" id="64838"/>
    <lineage>
        <taxon>Eukaryota</taxon>
        <taxon>Metazoa</taxon>
        <taxon>Ecdysozoa</taxon>
        <taxon>Arthropoda</taxon>
        <taxon>Hexapoda</taxon>
        <taxon>Insecta</taxon>
        <taxon>Pterygota</taxon>
        <taxon>Neoptera</taxon>
        <taxon>Endopterygota</taxon>
        <taxon>Hymenoptera</taxon>
        <taxon>Apocrita</taxon>
        <taxon>Ichneumonoidea</taxon>
        <taxon>Braconidae</taxon>
        <taxon>Opiinae</taxon>
        <taxon>Fopius</taxon>
    </lineage>
</organism>
<dbReference type="GO" id="GO:0009398">
    <property type="term" value="P:FMN biosynthetic process"/>
    <property type="evidence" value="ECO:0007669"/>
    <property type="project" value="TreeGrafter"/>
</dbReference>
<keyword evidence="18" id="KW-1185">Reference proteome</keyword>
<sequence>MTKEFLPYYTSGVIVKGFGRGSKALGIPTANYPENVIEKLPKEFDNGIYYGWAQLEGEVYKMVMCVGWNPFYKNEKKSMEVHMLHKFNQDLHGKELKVIITGFIRPERDFPTVEALIAEINNDIVCAEKYLDEPKMIEYKTHEFFTSQKT</sequence>
<comment type="function">
    <text evidence="15">Catalyzes the phosphorylation of riboflavin (vitamin B2) to form flavin-mononucleotide (FMN), hence rate-limiting enzyme in the synthesis of FAD. Essential for TNF-induced reactive oxygen species (ROS) production. Through its interaction with both TNFRSF1A and CYBA, physically and functionally couples TNFRSF1A to NADPH oxidase. TNF-activation of RFK may enhance the incorporation of FAD in NADPH oxidase, a critical step for the assembly and activation of NADPH oxidase.</text>
</comment>
<keyword evidence="8" id="KW-0479">Metal-binding</keyword>
<evidence type="ECO:0000259" key="17">
    <source>
        <dbReference type="SMART" id="SM00904"/>
    </source>
</evidence>
<keyword evidence="5" id="KW-0285">Flavoprotein</keyword>
<dbReference type="GO" id="GO:0009231">
    <property type="term" value="P:riboflavin biosynthetic process"/>
    <property type="evidence" value="ECO:0007669"/>
    <property type="project" value="InterPro"/>
</dbReference>
<evidence type="ECO:0000256" key="13">
    <source>
        <dbReference type="ARBA" id="ARBA00029789"/>
    </source>
</evidence>
<dbReference type="EC" id="2.7.1.26" evidence="3"/>
<dbReference type="RefSeq" id="XP_011304677.1">
    <property type="nucleotide sequence ID" value="XM_011306375.1"/>
</dbReference>
<evidence type="ECO:0000256" key="2">
    <source>
        <dbReference type="ARBA" id="ARBA00005201"/>
    </source>
</evidence>
<dbReference type="InterPro" id="IPR015865">
    <property type="entry name" value="Riboflavin_kinase_bac/euk"/>
</dbReference>
<evidence type="ECO:0000256" key="3">
    <source>
        <dbReference type="ARBA" id="ARBA00012105"/>
    </source>
</evidence>
<dbReference type="GO" id="GO:0008531">
    <property type="term" value="F:riboflavin kinase activity"/>
    <property type="evidence" value="ECO:0007669"/>
    <property type="project" value="UniProtKB-EC"/>
</dbReference>
<dbReference type="InterPro" id="IPR023468">
    <property type="entry name" value="Riboflavin_kinase"/>
</dbReference>
<reference evidence="19 20" key="1">
    <citation type="submission" date="2025-04" db="UniProtKB">
        <authorList>
            <consortium name="RefSeq"/>
        </authorList>
    </citation>
    <scope>IDENTIFICATION</scope>
    <source>
        <strain evidence="19 20">USDA-PBARC FA_bdor</strain>
        <tissue evidence="19 20">Whole organism</tissue>
    </source>
</reference>
<evidence type="ECO:0000313" key="18">
    <source>
        <dbReference type="Proteomes" id="UP000694866"/>
    </source>
</evidence>
<evidence type="ECO:0000313" key="22">
    <source>
        <dbReference type="RefSeq" id="XP_011304679.1"/>
    </source>
</evidence>
<evidence type="ECO:0000313" key="21">
    <source>
        <dbReference type="RefSeq" id="XP_011304678.1"/>
    </source>
</evidence>
<feature type="domain" description="Riboflavin kinase" evidence="17">
    <location>
        <begin position="5"/>
        <end position="132"/>
    </location>
</feature>
<proteinExistence type="predicted"/>
<gene>
    <name evidence="19 20 21 22 23" type="primary">Rfk</name>
</gene>
<accession>A0A9R1U2E8</accession>
<keyword evidence="11" id="KW-0862">Zinc</keyword>
<dbReference type="KEGG" id="fas:105267489"/>
<evidence type="ECO:0000256" key="16">
    <source>
        <dbReference type="ARBA" id="ARBA00077632"/>
    </source>
</evidence>
<dbReference type="AlphaFoldDB" id="A0A9R1T8N3"/>
<evidence type="ECO:0000256" key="8">
    <source>
        <dbReference type="ARBA" id="ARBA00022723"/>
    </source>
</evidence>
<dbReference type="PANTHER" id="PTHR22749">
    <property type="entry name" value="RIBOFLAVIN KINASE/FMN ADENYLYLTRANSFERASE"/>
    <property type="match status" value="1"/>
</dbReference>
<dbReference type="RefSeq" id="XP_011304676.1">
    <property type="nucleotide sequence ID" value="XM_011306374.1"/>
</dbReference>
<keyword evidence="12" id="KW-0067">ATP-binding</keyword>
<dbReference type="Proteomes" id="UP000694866">
    <property type="component" value="Unplaced"/>
</dbReference>
<evidence type="ECO:0000256" key="15">
    <source>
        <dbReference type="ARBA" id="ARBA00054097"/>
    </source>
</evidence>
<dbReference type="Pfam" id="PF01687">
    <property type="entry name" value="Flavokinase"/>
    <property type="match status" value="1"/>
</dbReference>
<keyword evidence="10 19" id="KW-0418">Kinase</keyword>
<evidence type="ECO:0000256" key="10">
    <source>
        <dbReference type="ARBA" id="ARBA00022777"/>
    </source>
</evidence>
<dbReference type="SMART" id="SM00904">
    <property type="entry name" value="Flavokinase"/>
    <property type="match status" value="1"/>
</dbReference>
<accession>A0A9R1T8Q0</accession>
<evidence type="ECO:0000256" key="1">
    <source>
        <dbReference type="ARBA" id="ARBA00001947"/>
    </source>
</evidence>
<dbReference type="GeneID" id="105267489"/>
<accession>A0A9R1U0K5</accession>
<dbReference type="SUPFAM" id="SSF82114">
    <property type="entry name" value="Riboflavin kinase-like"/>
    <property type="match status" value="1"/>
</dbReference>
<dbReference type="RefSeq" id="XP_011304680.1">
    <property type="nucleotide sequence ID" value="XM_011306378.1"/>
</dbReference>
<dbReference type="GO" id="GO:0046872">
    <property type="term" value="F:metal ion binding"/>
    <property type="evidence" value="ECO:0007669"/>
    <property type="project" value="UniProtKB-KW"/>
</dbReference>
<evidence type="ECO:0000256" key="7">
    <source>
        <dbReference type="ARBA" id="ARBA00022679"/>
    </source>
</evidence>
<evidence type="ECO:0000313" key="19">
    <source>
        <dbReference type="RefSeq" id="XP_011304676.1"/>
    </source>
</evidence>
<evidence type="ECO:0000256" key="12">
    <source>
        <dbReference type="ARBA" id="ARBA00022840"/>
    </source>
</evidence>
<dbReference type="Gene3D" id="2.40.30.30">
    <property type="entry name" value="Riboflavin kinase-like"/>
    <property type="match status" value="1"/>
</dbReference>
<evidence type="ECO:0000256" key="9">
    <source>
        <dbReference type="ARBA" id="ARBA00022741"/>
    </source>
</evidence>
<evidence type="ECO:0000313" key="23">
    <source>
        <dbReference type="RefSeq" id="XP_011304680.1"/>
    </source>
</evidence>
<accession>A0A9R1T8N3</accession>
<dbReference type="GO" id="GO:0005739">
    <property type="term" value="C:mitochondrion"/>
    <property type="evidence" value="ECO:0007669"/>
    <property type="project" value="TreeGrafter"/>
</dbReference>
<keyword evidence="7" id="KW-0808">Transferase</keyword>
<evidence type="ECO:0000256" key="14">
    <source>
        <dbReference type="ARBA" id="ARBA00050912"/>
    </source>
</evidence>
<evidence type="ECO:0000256" key="11">
    <source>
        <dbReference type="ARBA" id="ARBA00022833"/>
    </source>
</evidence>
<keyword evidence="9" id="KW-0547">Nucleotide-binding</keyword>
<evidence type="ECO:0000256" key="4">
    <source>
        <dbReference type="ARBA" id="ARBA00017394"/>
    </source>
</evidence>
<dbReference type="OrthoDB" id="276388at2759"/>
<dbReference type="RefSeq" id="XP_011304679.1">
    <property type="nucleotide sequence ID" value="XM_011306377.1"/>
</dbReference>
<protein>
    <recommendedName>
        <fullName evidence="4">Riboflavin kinase</fullName>
        <ecNumber evidence="3">2.7.1.26</ecNumber>
    </recommendedName>
    <alternativeName>
        <fullName evidence="16">ATP:riboflavin 5'-phosphotransferase</fullName>
    </alternativeName>
    <alternativeName>
        <fullName evidence="13">Flavokinase</fullName>
    </alternativeName>
</protein>
<evidence type="ECO:0000256" key="6">
    <source>
        <dbReference type="ARBA" id="ARBA00022643"/>
    </source>
</evidence>
<dbReference type="PANTHER" id="PTHR22749:SF6">
    <property type="entry name" value="RIBOFLAVIN KINASE"/>
    <property type="match status" value="1"/>
</dbReference>
<comment type="catalytic activity">
    <reaction evidence="14">
        <text>riboflavin + ATP = FMN + ADP + H(+)</text>
        <dbReference type="Rhea" id="RHEA:14357"/>
        <dbReference type="ChEBI" id="CHEBI:15378"/>
        <dbReference type="ChEBI" id="CHEBI:30616"/>
        <dbReference type="ChEBI" id="CHEBI:57986"/>
        <dbReference type="ChEBI" id="CHEBI:58210"/>
        <dbReference type="ChEBI" id="CHEBI:456216"/>
        <dbReference type="EC" id="2.7.1.26"/>
    </reaction>
    <physiologicalReaction direction="left-to-right" evidence="14">
        <dbReference type="Rhea" id="RHEA:14358"/>
    </physiologicalReaction>
</comment>
<dbReference type="CTD" id="55312"/>
<dbReference type="InterPro" id="IPR023465">
    <property type="entry name" value="Riboflavin_kinase_dom_sf"/>
</dbReference>
<keyword evidence="6" id="KW-0288">FMN</keyword>
<comment type="pathway">
    <text evidence="2">Cofactor biosynthesis; FMN biosynthesis; FMN from riboflavin (ATP route): step 1/1.</text>
</comment>
<comment type="cofactor">
    <cofactor evidence="1">
        <name>Zn(2+)</name>
        <dbReference type="ChEBI" id="CHEBI:29105"/>
    </cofactor>
</comment>
<evidence type="ECO:0000256" key="5">
    <source>
        <dbReference type="ARBA" id="ARBA00022630"/>
    </source>
</evidence>
<dbReference type="RefSeq" id="XP_011304678.1">
    <property type="nucleotide sequence ID" value="XM_011306376.1"/>
</dbReference>
<dbReference type="FunFam" id="2.40.30.30:FF:000002">
    <property type="entry name" value="Riboflavin kinase, putative"/>
    <property type="match status" value="1"/>
</dbReference>
<dbReference type="GO" id="GO:0005524">
    <property type="term" value="F:ATP binding"/>
    <property type="evidence" value="ECO:0007669"/>
    <property type="project" value="UniProtKB-KW"/>
</dbReference>
<evidence type="ECO:0000313" key="20">
    <source>
        <dbReference type="RefSeq" id="XP_011304677.1"/>
    </source>
</evidence>